<sequence>MQENTIRLKYVATNVTAKILQLNNHMKEQNPKSSHTSLLGRSFPALKNYSRATADSPVFPERSKEPKTLSISDMKKILMRNRAFLSTMRPRWSAPPDQEMLDARRQMLNAPMVEDDQELHALAFWNLSAFKRSYELMEKTLQVYIYKEGEKPIFHDPMLEGIYASEGWFMKLMEERSKFVVDDPQKAHLFYMPFSSSILRFSSYVPGPHGKRHLLQYLNSYIQNISAEYSFWNRTGGSDHFFVACHDWVPYLTRRTMSRSIRVLCNSDTTEGFQLGKDVSLPQVNVLDALRPPAALAGRPAGARRFLAFYAGRMHGYLRPTLVRHWQNRDPSMKIFGRMVCGARCRKTYSRYMQSSKFCICPRGFQVYSPRVVEAILHGCVPVIISDHYAPPFFEVLNWGAFSVVVPEADIPRLKEILSSIPRERYLALQLAVHKVRRHFLWRRKPVKYDLFHMILHSVWFNRLNQMSSA</sequence>
<feature type="domain" description="Exostosin GT47" evidence="6">
    <location>
        <begin position="138"/>
        <end position="421"/>
    </location>
</feature>
<dbReference type="PANTHER" id="PTHR11062:SF210">
    <property type="entry name" value="EXOSTOSIN FAMILY PROTEIN"/>
    <property type="match status" value="1"/>
</dbReference>
<comment type="similarity">
    <text evidence="2">Belongs to the glycosyltransferase 47 family.</text>
</comment>
<evidence type="ECO:0000259" key="6">
    <source>
        <dbReference type="Pfam" id="PF03016"/>
    </source>
</evidence>
<keyword evidence="8" id="KW-1185">Reference proteome</keyword>
<dbReference type="AlphaFoldDB" id="A0A7I8KH97"/>
<evidence type="ECO:0000256" key="5">
    <source>
        <dbReference type="ARBA" id="ARBA00023034"/>
    </source>
</evidence>
<gene>
    <name evidence="7" type="ORF">SI8410_06007852</name>
</gene>
<keyword evidence="3" id="KW-0808">Transferase</keyword>
<keyword evidence="5" id="KW-0333">Golgi apparatus</keyword>
<proteinExistence type="inferred from homology"/>
<dbReference type="Pfam" id="PF03016">
    <property type="entry name" value="Exostosin_GT47"/>
    <property type="match status" value="1"/>
</dbReference>
<keyword evidence="4" id="KW-0812">Transmembrane</keyword>
<evidence type="ECO:0000256" key="2">
    <source>
        <dbReference type="ARBA" id="ARBA00010271"/>
    </source>
</evidence>
<reference evidence="7" key="1">
    <citation type="submission" date="2020-02" db="EMBL/GenBank/DDBJ databases">
        <authorList>
            <person name="Scholz U."/>
            <person name="Mascher M."/>
            <person name="Fiebig A."/>
        </authorList>
    </citation>
    <scope>NUCLEOTIDE SEQUENCE</scope>
</reference>
<organism evidence="7 8">
    <name type="scientific">Spirodela intermedia</name>
    <name type="common">Intermediate duckweed</name>
    <dbReference type="NCBI Taxonomy" id="51605"/>
    <lineage>
        <taxon>Eukaryota</taxon>
        <taxon>Viridiplantae</taxon>
        <taxon>Streptophyta</taxon>
        <taxon>Embryophyta</taxon>
        <taxon>Tracheophyta</taxon>
        <taxon>Spermatophyta</taxon>
        <taxon>Magnoliopsida</taxon>
        <taxon>Liliopsida</taxon>
        <taxon>Araceae</taxon>
        <taxon>Lemnoideae</taxon>
        <taxon>Spirodela</taxon>
    </lineage>
</organism>
<dbReference type="EMBL" id="LR746269">
    <property type="protein sequence ID" value="CAA7397187.1"/>
    <property type="molecule type" value="Genomic_DNA"/>
</dbReference>
<accession>A0A7I8KH97</accession>
<comment type="subcellular location">
    <subcellularLocation>
        <location evidence="1">Golgi apparatus membrane</location>
        <topology evidence="1">Single-pass type II membrane protein</topology>
    </subcellularLocation>
</comment>
<name>A0A7I8KH97_SPIIN</name>
<evidence type="ECO:0000256" key="3">
    <source>
        <dbReference type="ARBA" id="ARBA00022676"/>
    </source>
</evidence>
<evidence type="ECO:0000313" key="7">
    <source>
        <dbReference type="EMBL" id="CAA7397187.1"/>
    </source>
</evidence>
<dbReference type="InterPro" id="IPR040911">
    <property type="entry name" value="Exostosin_GT47"/>
</dbReference>
<evidence type="ECO:0000256" key="1">
    <source>
        <dbReference type="ARBA" id="ARBA00004323"/>
    </source>
</evidence>
<dbReference type="Proteomes" id="UP000663760">
    <property type="component" value="Chromosome 6"/>
</dbReference>
<protein>
    <recommendedName>
        <fullName evidence="6">Exostosin GT47 domain-containing protein</fullName>
    </recommendedName>
</protein>
<dbReference type="InterPro" id="IPR004263">
    <property type="entry name" value="Exostosin"/>
</dbReference>
<dbReference type="GO" id="GO:0016757">
    <property type="term" value="F:glycosyltransferase activity"/>
    <property type="evidence" value="ECO:0007669"/>
    <property type="project" value="UniProtKB-KW"/>
</dbReference>
<dbReference type="OrthoDB" id="1924787at2759"/>
<dbReference type="GO" id="GO:0000139">
    <property type="term" value="C:Golgi membrane"/>
    <property type="evidence" value="ECO:0007669"/>
    <property type="project" value="UniProtKB-SubCell"/>
</dbReference>
<evidence type="ECO:0000256" key="4">
    <source>
        <dbReference type="ARBA" id="ARBA00022968"/>
    </source>
</evidence>
<keyword evidence="3" id="KW-0328">Glycosyltransferase</keyword>
<dbReference type="PANTHER" id="PTHR11062">
    <property type="entry name" value="EXOSTOSIN HEPARAN SULFATE GLYCOSYLTRANSFERASE -RELATED"/>
    <property type="match status" value="1"/>
</dbReference>
<evidence type="ECO:0000313" key="8">
    <source>
        <dbReference type="Proteomes" id="UP000663760"/>
    </source>
</evidence>
<keyword evidence="4" id="KW-0735">Signal-anchor</keyword>